<keyword evidence="15" id="KW-1185">Reference proteome</keyword>
<dbReference type="Pfam" id="PF00858">
    <property type="entry name" value="ASC"/>
    <property type="match status" value="1"/>
</dbReference>
<keyword evidence="10 12" id="KW-0739">Sodium transport</keyword>
<evidence type="ECO:0000256" key="1">
    <source>
        <dbReference type="ARBA" id="ARBA00004141"/>
    </source>
</evidence>
<dbReference type="PANTHER" id="PTHR11690">
    <property type="entry name" value="AMILORIDE-SENSITIVE SODIUM CHANNEL-RELATED"/>
    <property type="match status" value="1"/>
</dbReference>
<dbReference type="GO" id="GO:0005886">
    <property type="term" value="C:plasma membrane"/>
    <property type="evidence" value="ECO:0007669"/>
    <property type="project" value="TreeGrafter"/>
</dbReference>
<evidence type="ECO:0000256" key="7">
    <source>
        <dbReference type="ARBA" id="ARBA00023053"/>
    </source>
</evidence>
<keyword evidence="4 12" id="KW-0894">Sodium channel</keyword>
<evidence type="ECO:0000256" key="10">
    <source>
        <dbReference type="ARBA" id="ARBA00023201"/>
    </source>
</evidence>
<keyword evidence="8 12" id="KW-0406">Ion transport</keyword>
<keyword evidence="3 12" id="KW-0813">Transport</keyword>
<comment type="similarity">
    <text evidence="2 12">Belongs to the amiloride-sensitive sodium channel (TC 1.A.6) family.</text>
</comment>
<sequence>MYYPVNGFKIVKAIQKREIIKLCFAREANWIAFIKQKYSLKHFTGTTILLDGKKLKMINEGKTVQDQCDCPPICTSMYYIVENSQARWDWKKQYDSENGTKHMSYFQIFFKNSQFITMDRNELFGATDFLANFGGLLGLFIGFSLLSLIELFYYLTLRIICNINLFGIKNWSGKTD</sequence>
<evidence type="ECO:0000256" key="9">
    <source>
        <dbReference type="ARBA" id="ARBA00023136"/>
    </source>
</evidence>
<evidence type="ECO:0000256" key="12">
    <source>
        <dbReference type="RuleBase" id="RU000679"/>
    </source>
</evidence>
<evidence type="ECO:0000256" key="3">
    <source>
        <dbReference type="ARBA" id="ARBA00022448"/>
    </source>
</evidence>
<keyword evidence="11 12" id="KW-0407">Ion channel</keyword>
<dbReference type="PANTHER" id="PTHR11690:SF288">
    <property type="entry name" value="AMILORIDE-SENSITIVE NA+ CHANNEL-RELATED"/>
    <property type="match status" value="1"/>
</dbReference>
<comment type="caution">
    <text evidence="14">The sequence shown here is derived from an EMBL/GenBank/DDBJ whole genome shotgun (WGS) entry which is preliminary data.</text>
</comment>
<evidence type="ECO:0000256" key="2">
    <source>
        <dbReference type="ARBA" id="ARBA00007193"/>
    </source>
</evidence>
<evidence type="ECO:0000313" key="14">
    <source>
        <dbReference type="EMBL" id="KAJ8937724.1"/>
    </source>
</evidence>
<evidence type="ECO:0000313" key="15">
    <source>
        <dbReference type="Proteomes" id="UP001162156"/>
    </source>
</evidence>
<feature type="transmembrane region" description="Helical" evidence="13">
    <location>
        <begin position="129"/>
        <end position="155"/>
    </location>
</feature>
<keyword evidence="9 13" id="KW-0472">Membrane</keyword>
<dbReference type="AlphaFoldDB" id="A0AAV8XGV8"/>
<keyword evidence="7" id="KW-0915">Sodium</keyword>
<reference evidence="14" key="1">
    <citation type="journal article" date="2023" name="Insect Mol. Biol.">
        <title>Genome sequencing provides insights into the evolution of gene families encoding plant cell wall-degrading enzymes in longhorned beetles.</title>
        <authorList>
            <person name="Shin N.R."/>
            <person name="Okamura Y."/>
            <person name="Kirsch R."/>
            <person name="Pauchet Y."/>
        </authorList>
    </citation>
    <scope>NUCLEOTIDE SEQUENCE</scope>
    <source>
        <strain evidence="14">RBIC_L_NR</strain>
    </source>
</reference>
<comment type="subcellular location">
    <subcellularLocation>
        <location evidence="1">Membrane</location>
        <topology evidence="1">Multi-pass membrane protein</topology>
    </subcellularLocation>
</comment>
<dbReference type="Proteomes" id="UP001162156">
    <property type="component" value="Unassembled WGS sequence"/>
</dbReference>
<name>A0AAV8XGV8_9CUCU</name>
<evidence type="ECO:0000256" key="11">
    <source>
        <dbReference type="ARBA" id="ARBA00023303"/>
    </source>
</evidence>
<evidence type="ECO:0000256" key="4">
    <source>
        <dbReference type="ARBA" id="ARBA00022461"/>
    </source>
</evidence>
<dbReference type="Gene3D" id="1.10.287.770">
    <property type="entry name" value="YojJ-like"/>
    <property type="match status" value="1"/>
</dbReference>
<keyword evidence="5 12" id="KW-0812">Transmembrane</keyword>
<accession>A0AAV8XGV8</accession>
<keyword evidence="6 13" id="KW-1133">Transmembrane helix</keyword>
<evidence type="ECO:0000256" key="13">
    <source>
        <dbReference type="SAM" id="Phobius"/>
    </source>
</evidence>
<dbReference type="EMBL" id="JANEYF010003279">
    <property type="protein sequence ID" value="KAJ8937724.1"/>
    <property type="molecule type" value="Genomic_DNA"/>
</dbReference>
<gene>
    <name evidence="14" type="ORF">NQ314_011744</name>
</gene>
<dbReference type="InterPro" id="IPR001873">
    <property type="entry name" value="ENaC"/>
</dbReference>
<evidence type="ECO:0000256" key="8">
    <source>
        <dbReference type="ARBA" id="ARBA00023065"/>
    </source>
</evidence>
<protein>
    <submittedName>
        <fullName evidence="14">Uncharacterized protein</fullName>
    </submittedName>
</protein>
<evidence type="ECO:0000256" key="6">
    <source>
        <dbReference type="ARBA" id="ARBA00022989"/>
    </source>
</evidence>
<dbReference type="GO" id="GO:0015280">
    <property type="term" value="F:ligand-gated sodium channel activity"/>
    <property type="evidence" value="ECO:0007669"/>
    <property type="project" value="TreeGrafter"/>
</dbReference>
<organism evidence="14 15">
    <name type="scientific">Rhamnusium bicolor</name>
    <dbReference type="NCBI Taxonomy" id="1586634"/>
    <lineage>
        <taxon>Eukaryota</taxon>
        <taxon>Metazoa</taxon>
        <taxon>Ecdysozoa</taxon>
        <taxon>Arthropoda</taxon>
        <taxon>Hexapoda</taxon>
        <taxon>Insecta</taxon>
        <taxon>Pterygota</taxon>
        <taxon>Neoptera</taxon>
        <taxon>Endopterygota</taxon>
        <taxon>Coleoptera</taxon>
        <taxon>Polyphaga</taxon>
        <taxon>Cucujiformia</taxon>
        <taxon>Chrysomeloidea</taxon>
        <taxon>Cerambycidae</taxon>
        <taxon>Lepturinae</taxon>
        <taxon>Rhagiini</taxon>
        <taxon>Rhamnusium</taxon>
    </lineage>
</organism>
<proteinExistence type="inferred from homology"/>
<evidence type="ECO:0000256" key="5">
    <source>
        <dbReference type="ARBA" id="ARBA00022692"/>
    </source>
</evidence>